<reference evidence="4" key="1">
    <citation type="submission" date="2019-02" db="EMBL/GenBank/DDBJ databases">
        <authorList>
            <person name="Li S.-H."/>
        </authorList>
    </citation>
    <scope>NUCLEOTIDE SEQUENCE</scope>
    <source>
        <strain evidence="4">IMCC14734</strain>
    </source>
</reference>
<keyword evidence="2" id="KW-0413">Isomerase</keyword>
<keyword evidence="3" id="KW-0170">Cobalt</keyword>
<keyword evidence="5" id="KW-1185">Reference proteome</keyword>
<gene>
    <name evidence="4" type="ORF">EYC98_00225</name>
</gene>
<dbReference type="CDD" id="cd00245">
    <property type="entry name" value="Glm_e"/>
    <property type="match status" value="1"/>
</dbReference>
<sequence>MSLLQEEREIILGNEYVDTFDFAEVTEFVTNASKELFISHHFKKKGKMLVQPRGGFPTYKQQYALYEFFVDANVDVLPLTIDSNTRLNDYATAKKMLRLSEENDMDMLNGYPLISHGYRTTRGMITHFNKPVSLRHGTPDARLLIETAIASGIFEIEGGPITYLLPYSKNFPLDKAFLYWKYVERVCANYSELNEPINRESFGPLTATLVPPSITIVIQLLEMLLSLEEGVKSFSVSFSQQGSMTQDIVTGTVLKKLAKDYAAQIDCADASIHLVYHQWMGAFPTNKDFAEQLINLSTVIASMVGADKIITKTREEATGIPTKEANAKTVADTQYCLRILNGLPNVVDEEEEEILTLEVNAIMEAVFNDPADTLWRKVFNCIKSGIIDVPFSPHIINRNEMITIRDDSKNIRIIERGNVPIPDRCYAYERAQCDLSKDTTGIVNDIIHDIGIMQ</sequence>
<dbReference type="EMBL" id="SHNN01000001">
    <property type="protein sequence ID" value="MCX2979287.1"/>
    <property type="molecule type" value="Genomic_DNA"/>
</dbReference>
<keyword evidence="1" id="KW-0846">Cobalamin</keyword>
<evidence type="ECO:0000313" key="5">
    <source>
        <dbReference type="Proteomes" id="UP001143362"/>
    </source>
</evidence>
<organism evidence="4 5">
    <name type="scientific">Candidatus Litorirhabdus singularis</name>
    <dbReference type="NCBI Taxonomy" id="2518993"/>
    <lineage>
        <taxon>Bacteria</taxon>
        <taxon>Pseudomonadati</taxon>
        <taxon>Pseudomonadota</taxon>
        <taxon>Gammaproteobacteria</taxon>
        <taxon>Cellvibrionales</taxon>
        <taxon>Halieaceae</taxon>
        <taxon>Candidatus Litorirhabdus</taxon>
    </lineage>
</organism>
<dbReference type="SUPFAM" id="SSF51703">
    <property type="entry name" value="Cobalamin (vitamin B12)-dependent enzymes"/>
    <property type="match status" value="1"/>
</dbReference>
<evidence type="ECO:0000313" key="4">
    <source>
        <dbReference type="EMBL" id="MCX2979287.1"/>
    </source>
</evidence>
<protein>
    <submittedName>
        <fullName evidence="4">Methylaspartate mutase</fullName>
    </submittedName>
</protein>
<dbReference type="InterPro" id="IPR006396">
    <property type="entry name" value="Glu_mut_E"/>
</dbReference>
<accession>A0ABT3TAI6</accession>
<dbReference type="Pfam" id="PF06368">
    <property type="entry name" value="Met_asp_mut_E"/>
    <property type="match status" value="1"/>
</dbReference>
<proteinExistence type="predicted"/>
<dbReference type="Proteomes" id="UP001143362">
    <property type="component" value="Unassembled WGS sequence"/>
</dbReference>
<dbReference type="InterPro" id="IPR016176">
    <property type="entry name" value="Cbl-dep_enz_cat"/>
</dbReference>
<evidence type="ECO:0000256" key="3">
    <source>
        <dbReference type="ARBA" id="ARBA00023285"/>
    </source>
</evidence>
<dbReference type="PIRSF" id="PIRSF001495">
    <property type="entry name" value="Met_asp_mut_epsi"/>
    <property type="match status" value="1"/>
</dbReference>
<dbReference type="Gene3D" id="3.20.20.240">
    <property type="entry name" value="Methylmalonyl-CoA mutase"/>
    <property type="match status" value="1"/>
</dbReference>
<comment type="caution">
    <text evidence="4">The sequence shown here is derived from an EMBL/GenBank/DDBJ whole genome shotgun (WGS) entry which is preliminary data.</text>
</comment>
<evidence type="ECO:0000256" key="1">
    <source>
        <dbReference type="ARBA" id="ARBA00022628"/>
    </source>
</evidence>
<evidence type="ECO:0000256" key="2">
    <source>
        <dbReference type="ARBA" id="ARBA00023235"/>
    </source>
</evidence>
<dbReference type="RefSeq" id="WP_279243288.1">
    <property type="nucleotide sequence ID" value="NZ_SHNN01000001.1"/>
</dbReference>
<name>A0ABT3TAI6_9GAMM</name>